<accession>A7EJ27</accession>
<evidence type="ECO:0000313" key="1">
    <source>
        <dbReference type="EMBL" id="EDO02843.1"/>
    </source>
</evidence>
<organism evidence="1 2">
    <name type="scientific">Sclerotinia sclerotiorum (strain ATCC 18683 / 1980 / Ss-1)</name>
    <name type="common">White mold</name>
    <name type="synonym">Whetzelinia sclerotiorum</name>
    <dbReference type="NCBI Taxonomy" id="665079"/>
    <lineage>
        <taxon>Eukaryota</taxon>
        <taxon>Fungi</taxon>
        <taxon>Dikarya</taxon>
        <taxon>Ascomycota</taxon>
        <taxon>Pezizomycotina</taxon>
        <taxon>Leotiomycetes</taxon>
        <taxon>Helotiales</taxon>
        <taxon>Sclerotiniaceae</taxon>
        <taxon>Sclerotinia</taxon>
    </lineage>
</organism>
<keyword evidence="2" id="KW-1185">Reference proteome</keyword>
<dbReference type="InParanoid" id="A7EJ27"/>
<name>A7EJ27_SCLS1</name>
<dbReference type="HOGENOM" id="CLU_2086235_0_0_1"/>
<protein>
    <submittedName>
        <fullName evidence="1">Uncharacterized protein</fullName>
    </submittedName>
</protein>
<evidence type="ECO:0000313" key="2">
    <source>
        <dbReference type="Proteomes" id="UP000001312"/>
    </source>
</evidence>
<dbReference type="RefSeq" id="XP_001593892.1">
    <property type="nucleotide sequence ID" value="XM_001593842.1"/>
</dbReference>
<dbReference type="EMBL" id="CH476626">
    <property type="protein sequence ID" value="EDO02843.1"/>
    <property type="molecule type" value="Genomic_DNA"/>
</dbReference>
<dbReference type="Proteomes" id="UP000001312">
    <property type="component" value="Unassembled WGS sequence"/>
</dbReference>
<gene>
    <name evidence="1" type="ORF">SS1G_05320</name>
</gene>
<proteinExistence type="predicted"/>
<dbReference type="KEGG" id="ssl:SS1G_05320"/>
<dbReference type="GeneID" id="5490056"/>
<dbReference type="AlphaFoldDB" id="A7EJ27"/>
<sequence>MRIVARLKQKVKFTPSNLIKLAIGVVDAGLEDFLRPMNHGATTWLSMAMNTIGSVCLHPVKKEPPIVVNRLGNLAHTCELINKNLRDIRSMKRFDCHMIISLNRYMTADNKDDPFSG</sequence>
<reference evidence="2" key="1">
    <citation type="journal article" date="2011" name="PLoS Genet.">
        <title>Genomic analysis of the necrotrophic fungal pathogens Sclerotinia sclerotiorum and Botrytis cinerea.</title>
        <authorList>
            <person name="Amselem J."/>
            <person name="Cuomo C.A."/>
            <person name="van Kan J.A."/>
            <person name="Viaud M."/>
            <person name="Benito E.P."/>
            <person name="Couloux A."/>
            <person name="Coutinho P.M."/>
            <person name="de Vries R.P."/>
            <person name="Dyer P.S."/>
            <person name="Fillinger S."/>
            <person name="Fournier E."/>
            <person name="Gout L."/>
            <person name="Hahn M."/>
            <person name="Kohn L."/>
            <person name="Lapalu N."/>
            <person name="Plummer K.M."/>
            <person name="Pradier J.M."/>
            <person name="Quevillon E."/>
            <person name="Sharon A."/>
            <person name="Simon A."/>
            <person name="ten Have A."/>
            <person name="Tudzynski B."/>
            <person name="Tudzynski P."/>
            <person name="Wincker P."/>
            <person name="Andrew M."/>
            <person name="Anthouard V."/>
            <person name="Beever R.E."/>
            <person name="Beffa R."/>
            <person name="Benoit I."/>
            <person name="Bouzid O."/>
            <person name="Brault B."/>
            <person name="Chen Z."/>
            <person name="Choquer M."/>
            <person name="Collemare J."/>
            <person name="Cotton P."/>
            <person name="Danchin E.G."/>
            <person name="Da Silva C."/>
            <person name="Gautier A."/>
            <person name="Giraud C."/>
            <person name="Giraud T."/>
            <person name="Gonzalez C."/>
            <person name="Grossetete S."/>
            <person name="Guldener U."/>
            <person name="Henrissat B."/>
            <person name="Howlett B.J."/>
            <person name="Kodira C."/>
            <person name="Kretschmer M."/>
            <person name="Lappartient A."/>
            <person name="Leroch M."/>
            <person name="Levis C."/>
            <person name="Mauceli E."/>
            <person name="Neuveglise C."/>
            <person name="Oeser B."/>
            <person name="Pearson M."/>
            <person name="Poulain J."/>
            <person name="Poussereau N."/>
            <person name="Quesneville H."/>
            <person name="Rascle C."/>
            <person name="Schumacher J."/>
            <person name="Segurens B."/>
            <person name="Sexton A."/>
            <person name="Silva E."/>
            <person name="Sirven C."/>
            <person name="Soanes D.M."/>
            <person name="Talbot N.J."/>
            <person name="Templeton M."/>
            <person name="Yandava C."/>
            <person name="Yarden O."/>
            <person name="Zeng Q."/>
            <person name="Rollins J.A."/>
            <person name="Lebrun M.H."/>
            <person name="Dickman M."/>
        </authorList>
    </citation>
    <scope>NUCLEOTIDE SEQUENCE [LARGE SCALE GENOMIC DNA]</scope>
    <source>
        <strain evidence="2">ATCC 18683 / 1980 / Ss-1</strain>
    </source>
</reference>